<dbReference type="InterPro" id="IPR045341">
    <property type="entry name" value="DUF6532"/>
</dbReference>
<dbReference type="AlphaFoldDB" id="A0A6A5S5D1"/>
<sequence>MDRPDPKNESNLTKAKAILTTWLVTGGQTSIGTPITPWVDAHRNLMAELIQRAWTEARVTTPTENRQTIDKRPCEVSARILLDLASDLRTHTIRVARAEANTAYNLGYPDKRPPIHRLLENFDYLTKDTNNPNSFRFSHPGIAATLAKCFYKNGRWGVALMTGTADSFEKMTGHTMALIGTVLYHAIN</sequence>
<dbReference type="Pfam" id="PF20149">
    <property type="entry name" value="DUF6532"/>
    <property type="match status" value="1"/>
</dbReference>
<proteinExistence type="predicted"/>
<evidence type="ECO:0000313" key="3">
    <source>
        <dbReference type="Proteomes" id="UP000800038"/>
    </source>
</evidence>
<keyword evidence="3" id="KW-1185">Reference proteome</keyword>
<organism evidence="2 3">
    <name type="scientific">Clathrospora elynae</name>
    <dbReference type="NCBI Taxonomy" id="706981"/>
    <lineage>
        <taxon>Eukaryota</taxon>
        <taxon>Fungi</taxon>
        <taxon>Dikarya</taxon>
        <taxon>Ascomycota</taxon>
        <taxon>Pezizomycotina</taxon>
        <taxon>Dothideomycetes</taxon>
        <taxon>Pleosporomycetidae</taxon>
        <taxon>Pleosporales</taxon>
        <taxon>Diademaceae</taxon>
        <taxon>Clathrospora</taxon>
    </lineage>
</organism>
<dbReference type="Proteomes" id="UP000800038">
    <property type="component" value="Unassembled WGS sequence"/>
</dbReference>
<name>A0A6A5S5D1_9PLEO</name>
<feature type="domain" description="DUF6532" evidence="1">
    <location>
        <begin position="37"/>
        <end position="187"/>
    </location>
</feature>
<dbReference type="EMBL" id="ML976454">
    <property type="protein sequence ID" value="KAF1934578.1"/>
    <property type="molecule type" value="Genomic_DNA"/>
</dbReference>
<evidence type="ECO:0000313" key="2">
    <source>
        <dbReference type="EMBL" id="KAF1934578.1"/>
    </source>
</evidence>
<accession>A0A6A5S5D1</accession>
<evidence type="ECO:0000259" key="1">
    <source>
        <dbReference type="Pfam" id="PF20149"/>
    </source>
</evidence>
<reference evidence="2" key="1">
    <citation type="journal article" date="2020" name="Stud. Mycol.">
        <title>101 Dothideomycetes genomes: a test case for predicting lifestyles and emergence of pathogens.</title>
        <authorList>
            <person name="Haridas S."/>
            <person name="Albert R."/>
            <person name="Binder M."/>
            <person name="Bloem J."/>
            <person name="Labutti K."/>
            <person name="Salamov A."/>
            <person name="Andreopoulos B."/>
            <person name="Baker S."/>
            <person name="Barry K."/>
            <person name="Bills G."/>
            <person name="Bluhm B."/>
            <person name="Cannon C."/>
            <person name="Castanera R."/>
            <person name="Culley D."/>
            <person name="Daum C."/>
            <person name="Ezra D."/>
            <person name="Gonzalez J."/>
            <person name="Henrissat B."/>
            <person name="Kuo A."/>
            <person name="Liang C."/>
            <person name="Lipzen A."/>
            <person name="Lutzoni F."/>
            <person name="Magnuson J."/>
            <person name="Mondo S."/>
            <person name="Nolan M."/>
            <person name="Ohm R."/>
            <person name="Pangilinan J."/>
            <person name="Park H.-J."/>
            <person name="Ramirez L."/>
            <person name="Alfaro M."/>
            <person name="Sun H."/>
            <person name="Tritt A."/>
            <person name="Yoshinaga Y."/>
            <person name="Zwiers L.-H."/>
            <person name="Turgeon B."/>
            <person name="Goodwin S."/>
            <person name="Spatafora J."/>
            <person name="Crous P."/>
            <person name="Grigoriev I."/>
        </authorList>
    </citation>
    <scope>NUCLEOTIDE SEQUENCE</scope>
    <source>
        <strain evidence="2">CBS 161.51</strain>
    </source>
</reference>
<dbReference type="OrthoDB" id="3805236at2759"/>
<protein>
    <recommendedName>
        <fullName evidence="1">DUF6532 domain-containing protein</fullName>
    </recommendedName>
</protein>
<gene>
    <name evidence="2" type="ORF">EJ02DRAFT_429220</name>
</gene>